<keyword evidence="2 5" id="KW-0378">Hydrolase</keyword>
<sequence>MKYCTNCGSPTETRIPDGDNRPRQVCTRCHTVHYVNPRIVTGAVCVWEDRILLCRRAIEPRHGKWTLPAGFMETGETIAEGALRETGEEAGARTDGNAELFAVIDVPHAEQVHVFYRAQLATPELAPGEESLDARLFAEADIPWDQIAFSTVEATLRWFLADRRAGRFIMHTGRITPPATRTTGPSPAPATHYAGDLADEGGQPAASAARPG</sequence>
<keyword evidence="6" id="KW-1185">Reference proteome</keyword>
<evidence type="ECO:0000313" key="5">
    <source>
        <dbReference type="EMBL" id="RRN45189.1"/>
    </source>
</evidence>
<gene>
    <name evidence="5" type="ORF">EHV23_02805</name>
</gene>
<dbReference type="OrthoDB" id="5417595at2"/>
<dbReference type="CDD" id="cd04511">
    <property type="entry name" value="NUDIX_Hydrolase"/>
    <property type="match status" value="1"/>
</dbReference>
<proteinExistence type="predicted"/>
<evidence type="ECO:0000256" key="1">
    <source>
        <dbReference type="ARBA" id="ARBA00001946"/>
    </source>
</evidence>
<dbReference type="RefSeq" id="WP_125094619.1">
    <property type="nucleotide sequence ID" value="NZ_RRUE01000001.1"/>
</dbReference>
<protein>
    <submittedName>
        <fullName evidence="5">NUDIX hydrolase</fullName>
    </submittedName>
</protein>
<dbReference type="SUPFAM" id="SSF55811">
    <property type="entry name" value="Nudix"/>
    <property type="match status" value="1"/>
</dbReference>
<dbReference type="Pfam" id="PF00293">
    <property type="entry name" value="NUDIX"/>
    <property type="match status" value="1"/>
</dbReference>
<dbReference type="InterPro" id="IPR020084">
    <property type="entry name" value="NUDIX_hydrolase_CS"/>
</dbReference>
<feature type="region of interest" description="Disordered" evidence="3">
    <location>
        <begin position="174"/>
        <end position="212"/>
    </location>
</feature>
<name>A0A3R8NC24_9BURK</name>
<dbReference type="PANTHER" id="PTHR43222:SF2">
    <property type="entry name" value="NUDIX HYDROLASE 23, CHLOROPLASTIC"/>
    <property type="match status" value="1"/>
</dbReference>
<reference evidence="5 6" key="1">
    <citation type="submission" date="2018-11" db="EMBL/GenBank/DDBJ databases">
        <title>Genome sequencing of Lautropia sp. KCOM 2505 (= ChDC F240).</title>
        <authorList>
            <person name="Kook J.-K."/>
            <person name="Park S.-N."/>
            <person name="Lim Y.K."/>
        </authorList>
    </citation>
    <scope>NUCLEOTIDE SEQUENCE [LARGE SCALE GENOMIC DNA]</scope>
    <source>
        <strain evidence="5 6">KCOM 2505</strain>
    </source>
</reference>
<feature type="domain" description="Nudix hydrolase" evidence="4">
    <location>
        <begin position="36"/>
        <end position="160"/>
    </location>
</feature>
<dbReference type="Gene3D" id="2.20.70.10">
    <property type="match status" value="1"/>
</dbReference>
<dbReference type="Gene3D" id="3.90.79.10">
    <property type="entry name" value="Nucleoside Triphosphate Pyrophosphohydrolase"/>
    <property type="match status" value="1"/>
</dbReference>
<dbReference type="AlphaFoldDB" id="A0A3R8NC24"/>
<dbReference type="PANTHER" id="PTHR43222">
    <property type="entry name" value="NUDIX HYDROLASE 23"/>
    <property type="match status" value="1"/>
</dbReference>
<comment type="caution">
    <text evidence="5">The sequence shown here is derived from an EMBL/GenBank/DDBJ whole genome shotgun (WGS) entry which is preliminary data.</text>
</comment>
<accession>A0A3R8NC24</accession>
<dbReference type="GO" id="GO:0016787">
    <property type="term" value="F:hydrolase activity"/>
    <property type="evidence" value="ECO:0007669"/>
    <property type="project" value="UniProtKB-KW"/>
</dbReference>
<dbReference type="Pfam" id="PF14803">
    <property type="entry name" value="Zn_ribbon_Nudix"/>
    <property type="match status" value="1"/>
</dbReference>
<dbReference type="InterPro" id="IPR029401">
    <property type="entry name" value="Nudix_N"/>
</dbReference>
<evidence type="ECO:0000259" key="4">
    <source>
        <dbReference type="PROSITE" id="PS51462"/>
    </source>
</evidence>
<evidence type="ECO:0000256" key="3">
    <source>
        <dbReference type="SAM" id="MobiDB-lite"/>
    </source>
</evidence>
<dbReference type="InterPro" id="IPR015797">
    <property type="entry name" value="NUDIX_hydrolase-like_dom_sf"/>
</dbReference>
<dbReference type="EMBL" id="RRUE01000001">
    <property type="protein sequence ID" value="RRN45189.1"/>
    <property type="molecule type" value="Genomic_DNA"/>
</dbReference>
<dbReference type="PROSITE" id="PS00893">
    <property type="entry name" value="NUDIX_BOX"/>
    <property type="match status" value="1"/>
</dbReference>
<organism evidence="5 6">
    <name type="scientific">Lautropia dentalis</name>
    <dbReference type="NCBI Taxonomy" id="2490857"/>
    <lineage>
        <taxon>Bacteria</taxon>
        <taxon>Pseudomonadati</taxon>
        <taxon>Pseudomonadota</taxon>
        <taxon>Betaproteobacteria</taxon>
        <taxon>Burkholderiales</taxon>
        <taxon>Burkholderiaceae</taxon>
        <taxon>Lautropia</taxon>
    </lineage>
</organism>
<comment type="cofactor">
    <cofactor evidence="1">
        <name>Mg(2+)</name>
        <dbReference type="ChEBI" id="CHEBI:18420"/>
    </cofactor>
</comment>
<evidence type="ECO:0000256" key="2">
    <source>
        <dbReference type="ARBA" id="ARBA00022801"/>
    </source>
</evidence>
<evidence type="ECO:0000313" key="6">
    <source>
        <dbReference type="Proteomes" id="UP000270261"/>
    </source>
</evidence>
<dbReference type="PROSITE" id="PS51462">
    <property type="entry name" value="NUDIX"/>
    <property type="match status" value="1"/>
</dbReference>
<dbReference type="InterPro" id="IPR000086">
    <property type="entry name" value="NUDIX_hydrolase_dom"/>
</dbReference>
<dbReference type="Proteomes" id="UP000270261">
    <property type="component" value="Unassembled WGS sequence"/>
</dbReference>